<dbReference type="AlphaFoldDB" id="A0A1E4T1B6"/>
<evidence type="ECO:0000313" key="2">
    <source>
        <dbReference type="EMBL" id="ODV85543.1"/>
    </source>
</evidence>
<dbReference type="OrthoDB" id="2141050at2759"/>
<protein>
    <submittedName>
        <fullName evidence="2">Uncharacterized protein</fullName>
    </submittedName>
</protein>
<organism evidence="2 3">
    <name type="scientific">[Candida] arabinofermentans NRRL YB-2248</name>
    <dbReference type="NCBI Taxonomy" id="983967"/>
    <lineage>
        <taxon>Eukaryota</taxon>
        <taxon>Fungi</taxon>
        <taxon>Dikarya</taxon>
        <taxon>Ascomycota</taxon>
        <taxon>Saccharomycotina</taxon>
        <taxon>Pichiomycetes</taxon>
        <taxon>Pichiales</taxon>
        <taxon>Pichiaceae</taxon>
        <taxon>Ogataea</taxon>
        <taxon>Ogataea/Candida clade</taxon>
    </lineage>
</organism>
<keyword evidence="1" id="KW-0472">Membrane</keyword>
<accession>A0A1E4T1B6</accession>
<sequence>MYNKIGIGARALQLGIRQAPLTYYPLGYVYSGGFWLGVGYYYDGWVEQNGLLLERRMRKLKETRESGAALELKQED</sequence>
<keyword evidence="1" id="KW-1133">Transmembrane helix</keyword>
<evidence type="ECO:0000256" key="1">
    <source>
        <dbReference type="SAM" id="Phobius"/>
    </source>
</evidence>
<gene>
    <name evidence="2" type="ORF">CANARDRAFT_28325</name>
</gene>
<keyword evidence="3" id="KW-1185">Reference proteome</keyword>
<dbReference type="EMBL" id="KV453852">
    <property type="protein sequence ID" value="ODV85543.1"/>
    <property type="molecule type" value="Genomic_DNA"/>
</dbReference>
<keyword evidence="1" id="KW-0812">Transmembrane</keyword>
<proteinExistence type="predicted"/>
<dbReference type="Proteomes" id="UP000094801">
    <property type="component" value="Unassembled WGS sequence"/>
</dbReference>
<reference evidence="3" key="1">
    <citation type="submission" date="2016-04" db="EMBL/GenBank/DDBJ databases">
        <title>Comparative genomics of biotechnologically important yeasts.</title>
        <authorList>
            <consortium name="DOE Joint Genome Institute"/>
            <person name="Riley R."/>
            <person name="Haridas S."/>
            <person name="Wolfe K.H."/>
            <person name="Lopes M.R."/>
            <person name="Hittinger C.T."/>
            <person name="Goker M."/>
            <person name="Salamov A."/>
            <person name="Wisecaver J."/>
            <person name="Long T.M."/>
            <person name="Aerts A.L."/>
            <person name="Barry K."/>
            <person name="Choi C."/>
            <person name="Clum A."/>
            <person name="Coughlan A.Y."/>
            <person name="Deshpande S."/>
            <person name="Douglass A.P."/>
            <person name="Hanson S.J."/>
            <person name="Klenk H.-P."/>
            <person name="Labutti K."/>
            <person name="Lapidus A."/>
            <person name="Lindquist E."/>
            <person name="Lipzen A."/>
            <person name="Meier-Kolthoff J.P."/>
            <person name="Ohm R.A."/>
            <person name="Otillar R.P."/>
            <person name="Pangilinan J."/>
            <person name="Peng Y."/>
            <person name="Rokas A."/>
            <person name="Rosa C.A."/>
            <person name="Scheuner C."/>
            <person name="Sibirny A.A."/>
            <person name="Slot J.C."/>
            <person name="Stielow J.B."/>
            <person name="Sun H."/>
            <person name="Kurtzman C.P."/>
            <person name="Blackwell M."/>
            <person name="Grigoriev I.V."/>
            <person name="Jeffries T.W."/>
        </authorList>
    </citation>
    <scope>NUCLEOTIDE SEQUENCE [LARGE SCALE GENOMIC DNA]</scope>
    <source>
        <strain evidence="3">NRRL YB-2248</strain>
    </source>
</reference>
<evidence type="ECO:0000313" key="3">
    <source>
        <dbReference type="Proteomes" id="UP000094801"/>
    </source>
</evidence>
<name>A0A1E4T1B6_9ASCO</name>
<feature type="transmembrane region" description="Helical" evidence="1">
    <location>
        <begin position="21"/>
        <end position="42"/>
    </location>
</feature>